<protein>
    <submittedName>
        <fullName evidence="3">Uncharacterized protein</fullName>
    </submittedName>
</protein>
<dbReference type="Proteomes" id="UP000186817">
    <property type="component" value="Unassembled WGS sequence"/>
</dbReference>
<name>A0A1Q9E8U8_SYMMI</name>
<reference evidence="3 4" key="1">
    <citation type="submission" date="2016-02" db="EMBL/GenBank/DDBJ databases">
        <title>Genome analysis of coral dinoflagellate symbionts highlights evolutionary adaptations to a symbiotic lifestyle.</title>
        <authorList>
            <person name="Aranda M."/>
            <person name="Li Y."/>
            <person name="Liew Y.J."/>
            <person name="Baumgarten S."/>
            <person name="Simakov O."/>
            <person name="Wilson M."/>
            <person name="Piel J."/>
            <person name="Ashoor H."/>
            <person name="Bougouffa S."/>
            <person name="Bajic V.B."/>
            <person name="Ryu T."/>
            <person name="Ravasi T."/>
            <person name="Bayer T."/>
            <person name="Micklem G."/>
            <person name="Kim H."/>
            <person name="Bhak J."/>
            <person name="Lajeunesse T.C."/>
            <person name="Voolstra C.R."/>
        </authorList>
    </citation>
    <scope>NUCLEOTIDE SEQUENCE [LARGE SCALE GENOMIC DNA]</scope>
    <source>
        <strain evidence="3 4">CCMP2467</strain>
    </source>
</reference>
<proteinExistence type="predicted"/>
<dbReference type="AlphaFoldDB" id="A0A1Q9E8U8"/>
<accession>A0A1Q9E8U8</accession>
<evidence type="ECO:0000256" key="1">
    <source>
        <dbReference type="SAM" id="MobiDB-lite"/>
    </source>
</evidence>
<feature type="signal peptide" evidence="2">
    <location>
        <begin position="1"/>
        <end position="17"/>
    </location>
</feature>
<sequence length="310" mass="34931">MLLLLLLAPAEVEVVAAVIRGSSRKRKRYSAHIISNAILHWYKVKNLTPRGVSTQASLFKKLCRKTDASNMKAMQELKTELLPFLPRKKNQADSEVLESLKSIGPMKTQPFLPNVQWKSGNVTEDAEGGCEDWEAGGAQKKKRSKGPAKKKGAKGKPVQSEESTPSKEKPNKRMMVFGKYTPGKFAQARKSYIARIKDTCGYREACKRWNNSDEKWELLSEMPHQDNDFVELFAGDAEDGRHGVGMDIIDDPMAFDLTSDVGFILAINEAELLPPKDPYRVDMAKTDFELFRDHMSDLDKDTFDDVPPQH</sequence>
<feature type="chain" id="PRO_5043836969" evidence="2">
    <location>
        <begin position="18"/>
        <end position="310"/>
    </location>
</feature>
<keyword evidence="4" id="KW-1185">Reference proteome</keyword>
<organism evidence="3 4">
    <name type="scientific">Symbiodinium microadriaticum</name>
    <name type="common">Dinoflagellate</name>
    <name type="synonym">Zooxanthella microadriatica</name>
    <dbReference type="NCBI Taxonomy" id="2951"/>
    <lineage>
        <taxon>Eukaryota</taxon>
        <taxon>Sar</taxon>
        <taxon>Alveolata</taxon>
        <taxon>Dinophyceae</taxon>
        <taxon>Suessiales</taxon>
        <taxon>Symbiodiniaceae</taxon>
        <taxon>Symbiodinium</taxon>
    </lineage>
</organism>
<feature type="compositionally biased region" description="Basic residues" evidence="1">
    <location>
        <begin position="139"/>
        <end position="154"/>
    </location>
</feature>
<evidence type="ECO:0000313" key="4">
    <source>
        <dbReference type="Proteomes" id="UP000186817"/>
    </source>
</evidence>
<evidence type="ECO:0000313" key="3">
    <source>
        <dbReference type="EMBL" id="OLQ03838.1"/>
    </source>
</evidence>
<evidence type="ECO:0000256" key="2">
    <source>
        <dbReference type="SAM" id="SignalP"/>
    </source>
</evidence>
<dbReference type="OrthoDB" id="420531at2759"/>
<comment type="caution">
    <text evidence="3">The sequence shown here is derived from an EMBL/GenBank/DDBJ whole genome shotgun (WGS) entry which is preliminary data.</text>
</comment>
<gene>
    <name evidence="3" type="ORF">AK812_SmicGene13150</name>
</gene>
<feature type="region of interest" description="Disordered" evidence="1">
    <location>
        <begin position="126"/>
        <end position="174"/>
    </location>
</feature>
<keyword evidence="2" id="KW-0732">Signal</keyword>
<dbReference type="EMBL" id="LSRX01000225">
    <property type="protein sequence ID" value="OLQ03838.1"/>
    <property type="molecule type" value="Genomic_DNA"/>
</dbReference>